<keyword evidence="2" id="KW-1185">Reference proteome</keyword>
<gene>
    <name evidence="1" type="ORF">F8M41_026488</name>
</gene>
<dbReference type="EMBL" id="WTPW01000100">
    <property type="protein sequence ID" value="KAF0548109.1"/>
    <property type="molecule type" value="Genomic_DNA"/>
</dbReference>
<accession>A0A8H4ESR5</accession>
<dbReference type="AlphaFoldDB" id="A0A8H4ESR5"/>
<sequence>MYNDNYLNLHVANGTTSIEEILKDGKEEILKDGKEENKKKNLKEVEKVKKNLKARNLIMNHKIQIMIRQRKCRR</sequence>
<evidence type="ECO:0000313" key="1">
    <source>
        <dbReference type="EMBL" id="KAF0548109.1"/>
    </source>
</evidence>
<name>A0A8H4ESR5_GIGMA</name>
<protein>
    <submittedName>
        <fullName evidence="1">Uncharacterized protein</fullName>
    </submittedName>
</protein>
<evidence type="ECO:0000313" key="2">
    <source>
        <dbReference type="Proteomes" id="UP000439903"/>
    </source>
</evidence>
<reference evidence="1 2" key="1">
    <citation type="journal article" date="2019" name="Environ. Microbiol.">
        <title>At the nexus of three kingdoms: the genome of the mycorrhizal fungus Gigaspora margarita provides insights into plant, endobacterial and fungal interactions.</title>
        <authorList>
            <person name="Venice F."/>
            <person name="Ghignone S."/>
            <person name="Salvioli di Fossalunga A."/>
            <person name="Amselem J."/>
            <person name="Novero M."/>
            <person name="Xianan X."/>
            <person name="Sedzielewska Toro K."/>
            <person name="Morin E."/>
            <person name="Lipzen A."/>
            <person name="Grigoriev I.V."/>
            <person name="Henrissat B."/>
            <person name="Martin F.M."/>
            <person name="Bonfante P."/>
        </authorList>
    </citation>
    <scope>NUCLEOTIDE SEQUENCE [LARGE SCALE GENOMIC DNA]</scope>
    <source>
        <strain evidence="1 2">BEG34</strain>
    </source>
</reference>
<comment type="caution">
    <text evidence="1">The sequence shown here is derived from an EMBL/GenBank/DDBJ whole genome shotgun (WGS) entry which is preliminary data.</text>
</comment>
<proteinExistence type="predicted"/>
<organism evidence="1 2">
    <name type="scientific">Gigaspora margarita</name>
    <dbReference type="NCBI Taxonomy" id="4874"/>
    <lineage>
        <taxon>Eukaryota</taxon>
        <taxon>Fungi</taxon>
        <taxon>Fungi incertae sedis</taxon>
        <taxon>Mucoromycota</taxon>
        <taxon>Glomeromycotina</taxon>
        <taxon>Glomeromycetes</taxon>
        <taxon>Diversisporales</taxon>
        <taxon>Gigasporaceae</taxon>
        <taxon>Gigaspora</taxon>
    </lineage>
</organism>
<dbReference type="Proteomes" id="UP000439903">
    <property type="component" value="Unassembled WGS sequence"/>
</dbReference>